<comment type="caution">
    <text evidence="1">The sequence shown here is derived from an EMBL/GenBank/DDBJ whole genome shotgun (WGS) entry which is preliminary data.</text>
</comment>
<dbReference type="EMBL" id="CAJHJT010000034">
    <property type="protein sequence ID" value="CAD7004771.1"/>
    <property type="molecule type" value="Genomic_DNA"/>
</dbReference>
<name>A0A811V1M3_CERCA</name>
<gene>
    <name evidence="1" type="ORF">CCAP1982_LOCUS13161</name>
</gene>
<protein>
    <submittedName>
        <fullName evidence="1">(Mediterranean fruit fly) hypothetical protein</fullName>
    </submittedName>
</protein>
<evidence type="ECO:0000313" key="2">
    <source>
        <dbReference type="Proteomes" id="UP000606786"/>
    </source>
</evidence>
<sequence>MWSKINSSFLRLSWHSASDIGGWGGEKRIDLPAPIHQKLVAVVNGEDTAAIFYSVRTLRMRVGDSMPNNLYLERYSVTRFRIAVTESRPSEPKRNDTHF</sequence>
<organism evidence="1 2">
    <name type="scientific">Ceratitis capitata</name>
    <name type="common">Mediterranean fruit fly</name>
    <name type="synonym">Tephritis capitata</name>
    <dbReference type="NCBI Taxonomy" id="7213"/>
    <lineage>
        <taxon>Eukaryota</taxon>
        <taxon>Metazoa</taxon>
        <taxon>Ecdysozoa</taxon>
        <taxon>Arthropoda</taxon>
        <taxon>Hexapoda</taxon>
        <taxon>Insecta</taxon>
        <taxon>Pterygota</taxon>
        <taxon>Neoptera</taxon>
        <taxon>Endopterygota</taxon>
        <taxon>Diptera</taxon>
        <taxon>Brachycera</taxon>
        <taxon>Muscomorpha</taxon>
        <taxon>Tephritoidea</taxon>
        <taxon>Tephritidae</taxon>
        <taxon>Ceratitis</taxon>
        <taxon>Ceratitis</taxon>
    </lineage>
</organism>
<dbReference type="Proteomes" id="UP000606786">
    <property type="component" value="Unassembled WGS sequence"/>
</dbReference>
<accession>A0A811V1M3</accession>
<reference evidence="1" key="1">
    <citation type="submission" date="2020-11" db="EMBL/GenBank/DDBJ databases">
        <authorList>
            <person name="Whitehead M."/>
        </authorList>
    </citation>
    <scope>NUCLEOTIDE SEQUENCE</scope>
    <source>
        <strain evidence="1">EGII</strain>
    </source>
</reference>
<evidence type="ECO:0000313" key="1">
    <source>
        <dbReference type="EMBL" id="CAD7004771.1"/>
    </source>
</evidence>
<proteinExistence type="predicted"/>
<dbReference type="AlphaFoldDB" id="A0A811V1M3"/>
<keyword evidence="2" id="KW-1185">Reference proteome</keyword>